<keyword evidence="3" id="KW-1185">Reference proteome</keyword>
<dbReference type="RefSeq" id="WP_146108001.1">
    <property type="nucleotide sequence ID" value="NZ_CP154825.1"/>
</dbReference>
<dbReference type="Proteomes" id="UP000239203">
    <property type="component" value="Unassembled WGS sequence"/>
</dbReference>
<proteinExistence type="predicted"/>
<feature type="region of interest" description="Disordered" evidence="1">
    <location>
        <begin position="65"/>
        <end position="86"/>
    </location>
</feature>
<sequence length="106" mass="11180">MRGVPADVVPGTDRLIPRIVPAGASADTAWPTSVIRPVGRHDARLGLKSAHCPVRWITVGIGGAARHSDNGETGDTGEAAAPASRFVDRLRRHGHIRVTRSRSSGC</sequence>
<dbReference type="AlphaFoldDB" id="A0A2S6GTB1"/>
<reference evidence="2 3" key="1">
    <citation type="submission" date="2018-02" db="EMBL/GenBank/DDBJ databases">
        <title>Genomic Encyclopedia of Archaeal and Bacterial Type Strains, Phase II (KMG-II): from individual species to whole genera.</title>
        <authorList>
            <person name="Goeker M."/>
        </authorList>
    </citation>
    <scope>NUCLEOTIDE SEQUENCE [LARGE SCALE GENOMIC DNA]</scope>
    <source>
        <strain evidence="2 3">YU 961-1</strain>
    </source>
</reference>
<evidence type="ECO:0000313" key="3">
    <source>
        <dbReference type="Proteomes" id="UP000239203"/>
    </source>
</evidence>
<protein>
    <submittedName>
        <fullName evidence="2">Uncharacterized protein</fullName>
    </submittedName>
</protein>
<evidence type="ECO:0000313" key="2">
    <source>
        <dbReference type="EMBL" id="PPK68464.1"/>
    </source>
</evidence>
<organism evidence="2 3">
    <name type="scientific">Actinokineospora auranticolor</name>
    <dbReference type="NCBI Taxonomy" id="155976"/>
    <lineage>
        <taxon>Bacteria</taxon>
        <taxon>Bacillati</taxon>
        <taxon>Actinomycetota</taxon>
        <taxon>Actinomycetes</taxon>
        <taxon>Pseudonocardiales</taxon>
        <taxon>Pseudonocardiaceae</taxon>
        <taxon>Actinokineospora</taxon>
    </lineage>
</organism>
<name>A0A2S6GTB1_9PSEU</name>
<gene>
    <name evidence="2" type="ORF">CLV40_105187</name>
</gene>
<accession>A0A2S6GTB1</accession>
<dbReference type="EMBL" id="PTIX01000005">
    <property type="protein sequence ID" value="PPK68464.1"/>
    <property type="molecule type" value="Genomic_DNA"/>
</dbReference>
<evidence type="ECO:0000256" key="1">
    <source>
        <dbReference type="SAM" id="MobiDB-lite"/>
    </source>
</evidence>
<comment type="caution">
    <text evidence="2">The sequence shown here is derived from an EMBL/GenBank/DDBJ whole genome shotgun (WGS) entry which is preliminary data.</text>
</comment>